<evidence type="ECO:0000313" key="4">
    <source>
        <dbReference type="Proteomes" id="UP001595696"/>
    </source>
</evidence>
<comment type="similarity">
    <text evidence="1">Belongs to the glycosyltransferase 2 family.</text>
</comment>
<dbReference type="InterPro" id="IPR001173">
    <property type="entry name" value="Glyco_trans_2-like"/>
</dbReference>
<dbReference type="Gene3D" id="3.90.550.10">
    <property type="entry name" value="Spore Coat Polysaccharide Biosynthesis Protein SpsA, Chain A"/>
    <property type="match status" value="1"/>
</dbReference>
<dbReference type="SUPFAM" id="SSF53448">
    <property type="entry name" value="Nucleotide-diphospho-sugar transferases"/>
    <property type="match status" value="1"/>
</dbReference>
<dbReference type="InterPro" id="IPR050256">
    <property type="entry name" value="Glycosyltransferase_2"/>
</dbReference>
<gene>
    <name evidence="3" type="ORF">ACFO0B_25155</name>
</gene>
<keyword evidence="4" id="KW-1185">Reference proteome</keyword>
<evidence type="ECO:0000313" key="3">
    <source>
        <dbReference type="EMBL" id="MFC3965290.1"/>
    </source>
</evidence>
<evidence type="ECO:0000256" key="1">
    <source>
        <dbReference type="ARBA" id="ARBA00006739"/>
    </source>
</evidence>
<dbReference type="InterPro" id="IPR029044">
    <property type="entry name" value="Nucleotide-diphossugar_trans"/>
</dbReference>
<reference evidence="4" key="1">
    <citation type="journal article" date="2019" name="Int. J. Syst. Evol. Microbiol.">
        <title>The Global Catalogue of Microorganisms (GCM) 10K type strain sequencing project: providing services to taxonomists for standard genome sequencing and annotation.</title>
        <authorList>
            <consortium name="The Broad Institute Genomics Platform"/>
            <consortium name="The Broad Institute Genome Sequencing Center for Infectious Disease"/>
            <person name="Wu L."/>
            <person name="Ma J."/>
        </authorList>
    </citation>
    <scope>NUCLEOTIDE SEQUENCE [LARGE SCALE GENOMIC DNA]</scope>
    <source>
        <strain evidence="4">CGMCC 4.7330</strain>
    </source>
</reference>
<accession>A0ABV8E025</accession>
<organism evidence="3 4">
    <name type="scientific">Nocardia jiangsuensis</name>
    <dbReference type="NCBI Taxonomy" id="1691563"/>
    <lineage>
        <taxon>Bacteria</taxon>
        <taxon>Bacillati</taxon>
        <taxon>Actinomycetota</taxon>
        <taxon>Actinomycetes</taxon>
        <taxon>Mycobacteriales</taxon>
        <taxon>Nocardiaceae</taxon>
        <taxon>Nocardia</taxon>
    </lineage>
</organism>
<feature type="domain" description="Glycosyltransferase 2-like" evidence="2">
    <location>
        <begin position="5"/>
        <end position="152"/>
    </location>
</feature>
<protein>
    <submittedName>
        <fullName evidence="3">Glycosyltransferase family 2 protein</fullName>
    </submittedName>
</protein>
<dbReference type="RefSeq" id="WP_378615310.1">
    <property type="nucleotide sequence ID" value="NZ_JBHSAX010000019.1"/>
</dbReference>
<dbReference type="PANTHER" id="PTHR48090:SF7">
    <property type="entry name" value="RFBJ PROTEIN"/>
    <property type="match status" value="1"/>
</dbReference>
<dbReference type="PANTHER" id="PTHR48090">
    <property type="entry name" value="UNDECAPRENYL-PHOSPHATE 4-DEOXY-4-FORMAMIDO-L-ARABINOSE TRANSFERASE-RELATED"/>
    <property type="match status" value="1"/>
</dbReference>
<evidence type="ECO:0000259" key="2">
    <source>
        <dbReference type="Pfam" id="PF00535"/>
    </source>
</evidence>
<proteinExistence type="inferred from homology"/>
<dbReference type="EMBL" id="JBHSAX010000019">
    <property type="protein sequence ID" value="MFC3965290.1"/>
    <property type="molecule type" value="Genomic_DNA"/>
</dbReference>
<dbReference type="Proteomes" id="UP001595696">
    <property type="component" value="Unassembled WGS sequence"/>
</dbReference>
<dbReference type="Pfam" id="PF00535">
    <property type="entry name" value="Glycos_transf_2"/>
    <property type="match status" value="1"/>
</dbReference>
<name>A0ABV8E025_9NOCA</name>
<comment type="caution">
    <text evidence="3">The sequence shown here is derived from an EMBL/GenBank/DDBJ whole genome shotgun (WGS) entry which is preliminary data.</text>
</comment>
<sequence length="215" mass="22191">MDGVTVVIPCRDEADALPKVLAAVPGGYRVLVVDNGSTDGTAAVARAAGARVISEPTPGYGAAVQAGIAAAATPVVAVLDGDGSMDPGALPELVGAVTGGADLAVGRRRPVQRGCWPWHARLGNRLIAARLRRRGVPVHDIGAMRVARRDALLALGPLHPRFGYPLELLVRAAAAGWRIVEFDIGYRPRAGGVSKVSGSLRGSARATRDFLAVLS</sequence>